<dbReference type="RefSeq" id="WP_095577486.1">
    <property type="nucleotide sequence ID" value="NZ_CP023147.1"/>
</dbReference>
<name>A0AAC9YLS8_9MYCO</name>
<keyword evidence="1" id="KW-1133">Transmembrane helix</keyword>
<feature type="transmembrane region" description="Helical" evidence="1">
    <location>
        <begin position="20"/>
        <end position="41"/>
    </location>
</feature>
<keyword evidence="1" id="KW-0472">Membrane</keyword>
<dbReference type="EMBL" id="CP023147">
    <property type="protein sequence ID" value="ASW91269.1"/>
    <property type="molecule type" value="Genomic_DNA"/>
</dbReference>
<dbReference type="AlphaFoldDB" id="A0AAC9YLS8"/>
<accession>A0AAC9YLS8</accession>
<reference evidence="2 3" key="1">
    <citation type="submission" date="2017-08" db="EMBL/GenBank/DDBJ databases">
        <title>Phylogentic analysis of Mycobacterium avium complex whole genomes.</title>
        <authorList>
            <person name="Caverly L.J."/>
            <person name="Spilker T."/>
            <person name="LiPuma J."/>
        </authorList>
    </citation>
    <scope>NUCLEOTIDE SEQUENCE [LARGE SCALE GENOMIC DNA]</scope>
    <source>
        <strain evidence="2 3">FLAC0026</strain>
    </source>
</reference>
<gene>
    <name evidence="2" type="ORF">CKJ54_16355</name>
</gene>
<sequence length="211" mass="23254">MDPIDIIGDAFDGIDWNILGVWFGAFGTLVAAVGTVGALIWTVQSANAARAETLQLRLESAEREKRAQAVLVSAWIHGNWAPRAGGGNTTFRVRNGSQEPVYEAVLHLVWFQGAGFHTGQEAEKFLEAHNIRAIIQVLPPGEFYVTIPGPSSQPMQGRPAVEMAFTDAANHHWVRNRFGALSPVNERAFKYYDLSFPLPPFNQLRSSPLDE</sequence>
<keyword evidence="1" id="KW-0812">Transmembrane</keyword>
<protein>
    <submittedName>
        <fullName evidence="2">Uncharacterized protein</fullName>
    </submittedName>
</protein>
<organism evidence="2 3">
    <name type="scientific">Mycobacterium marseillense</name>
    <dbReference type="NCBI Taxonomy" id="701042"/>
    <lineage>
        <taxon>Bacteria</taxon>
        <taxon>Bacillati</taxon>
        <taxon>Actinomycetota</taxon>
        <taxon>Actinomycetes</taxon>
        <taxon>Mycobacteriales</taxon>
        <taxon>Mycobacteriaceae</taxon>
        <taxon>Mycobacterium</taxon>
        <taxon>Mycobacterium avium complex (MAC)</taxon>
    </lineage>
</organism>
<proteinExistence type="predicted"/>
<evidence type="ECO:0000256" key="1">
    <source>
        <dbReference type="SAM" id="Phobius"/>
    </source>
</evidence>
<evidence type="ECO:0000313" key="2">
    <source>
        <dbReference type="EMBL" id="ASW91269.1"/>
    </source>
</evidence>
<dbReference type="KEGG" id="mmal:CKJ54_16355"/>
<dbReference type="Proteomes" id="UP000216246">
    <property type="component" value="Chromosome"/>
</dbReference>
<evidence type="ECO:0000313" key="3">
    <source>
        <dbReference type="Proteomes" id="UP000216246"/>
    </source>
</evidence>